<dbReference type="AlphaFoldDB" id="A0A6L6JE24"/>
<comment type="caution">
    <text evidence="1">The sequence shown here is derived from an EMBL/GenBank/DDBJ whole genome shotgun (WGS) entry which is preliminary data.</text>
</comment>
<keyword evidence="2" id="KW-1185">Reference proteome</keyword>
<evidence type="ECO:0000313" key="1">
    <source>
        <dbReference type="EMBL" id="MTH80362.1"/>
    </source>
</evidence>
<gene>
    <name evidence="1" type="ORF">GL286_22110</name>
</gene>
<name>A0A6L6JE24_9RHOB</name>
<proteinExistence type="predicted"/>
<dbReference type="EMBL" id="WMIE01000075">
    <property type="protein sequence ID" value="MTH80362.1"/>
    <property type="molecule type" value="Genomic_DNA"/>
</dbReference>
<dbReference type="Proteomes" id="UP000478183">
    <property type="component" value="Unassembled WGS sequence"/>
</dbReference>
<evidence type="ECO:0000313" key="2">
    <source>
        <dbReference type="Proteomes" id="UP000478183"/>
    </source>
</evidence>
<protein>
    <submittedName>
        <fullName evidence="1">Uncharacterized protein</fullName>
    </submittedName>
</protein>
<organism evidence="1 2">
    <name type="scientific">Paracoccus aestuariivivens</name>
    <dbReference type="NCBI Taxonomy" id="1820333"/>
    <lineage>
        <taxon>Bacteria</taxon>
        <taxon>Pseudomonadati</taxon>
        <taxon>Pseudomonadota</taxon>
        <taxon>Alphaproteobacteria</taxon>
        <taxon>Rhodobacterales</taxon>
        <taxon>Paracoccaceae</taxon>
        <taxon>Paracoccus</taxon>
    </lineage>
</organism>
<accession>A0A6L6JE24</accession>
<sequence length="77" mass="8403">MAVVRVQNQKIEAEANGAVGISGFSARTQHDAASEGKTMTKRSRRYLSPAFKAKVAIAETKGEKTMIESALFRPYTI</sequence>
<reference evidence="1 2" key="1">
    <citation type="submission" date="2019-11" db="EMBL/GenBank/DDBJ databases">
        <authorList>
            <person name="Dong K."/>
        </authorList>
    </citation>
    <scope>NUCLEOTIDE SEQUENCE [LARGE SCALE GENOMIC DNA]</scope>
    <source>
        <strain evidence="1 2">NBRC 111993</strain>
    </source>
</reference>